<name>A0A6J4Q7Z6_9RHOB</name>
<sequence>MVDPGHLLAERDQAGLDQIAAVLEALRPGGQVVLQGPGPLLSELGAFGLMSTNIAATSQIQGFIGSCLVDSESGLLLASEGGEDMDMEAEAALNTMVVKAETEVIEVLDLEDHIEDILITMTKQLHFIRPLEKAPGVFLYVALDKKAANLGMARMQVNRIESGLSM</sequence>
<reference evidence="1" key="1">
    <citation type="submission" date="2020-02" db="EMBL/GenBank/DDBJ databases">
        <authorList>
            <person name="Meier V. D."/>
        </authorList>
    </citation>
    <scope>NUCLEOTIDE SEQUENCE</scope>
    <source>
        <strain evidence="1">AVDCRST_MAG15</strain>
    </source>
</reference>
<dbReference type="SUPFAM" id="SSF103196">
    <property type="entry name" value="Roadblock/LC7 domain"/>
    <property type="match status" value="1"/>
</dbReference>
<evidence type="ECO:0000313" key="1">
    <source>
        <dbReference type="EMBL" id="CAA9434338.1"/>
    </source>
</evidence>
<dbReference type="AlphaFoldDB" id="A0A6J4Q7Z6"/>
<dbReference type="Gene3D" id="3.30.450.30">
    <property type="entry name" value="Dynein light chain 2a, cytoplasmic"/>
    <property type="match status" value="1"/>
</dbReference>
<gene>
    <name evidence="1" type="ORF">AVDCRST_MAG15-3088</name>
</gene>
<accession>A0A6J4Q7Z6</accession>
<organism evidence="1">
    <name type="scientific">uncultured Rubellimicrobium sp</name>
    <dbReference type="NCBI Taxonomy" id="543078"/>
    <lineage>
        <taxon>Bacteria</taxon>
        <taxon>Pseudomonadati</taxon>
        <taxon>Pseudomonadota</taxon>
        <taxon>Alphaproteobacteria</taxon>
        <taxon>Rhodobacterales</taxon>
        <taxon>Roseobacteraceae</taxon>
        <taxon>Rubellimicrobium</taxon>
        <taxon>environmental samples</taxon>
    </lineage>
</organism>
<dbReference type="EMBL" id="CADCUU010000465">
    <property type="protein sequence ID" value="CAA9434338.1"/>
    <property type="molecule type" value="Genomic_DNA"/>
</dbReference>
<protein>
    <recommendedName>
        <fullName evidence="2">Roadblock/LAMTOR2 domain-containing protein</fullName>
    </recommendedName>
</protein>
<evidence type="ECO:0008006" key="2">
    <source>
        <dbReference type="Google" id="ProtNLM"/>
    </source>
</evidence>
<proteinExistence type="predicted"/>